<accession>A0A3M7DRT1</accession>
<dbReference type="InterPro" id="IPR057227">
    <property type="entry name" value="DUF7905"/>
</dbReference>
<protein>
    <recommendedName>
        <fullName evidence="2">DUF7905 domain-containing protein</fullName>
    </recommendedName>
</protein>
<sequence>MADYELSNTAEWDSEYAPASKPDAEHGWQEVVNKKRAFKPEHQPAPPLPQSAQQDSRREFRQPHETGCRRQPPVSQSGALLEKWQNEGTVQQPQQQLRPSKFPISDDGPGEALWRARKKPAGEVRIPEFLASSAGQYKAIARRCGTFVFSRNKQSIDGEMIFGIWTEKEIDAAKAAVAQTVQEIDAWIEAATSETRRRAAKRFAKVASRKPEEREDDEREWRREVRRQTYRQDPPPNKRFQAIGSFHWPIDECRPDEILGSNYEALDPIRMDCSCHITFHAGLGVFSVAGTASQVKAGLRRLLLTCFQITARQVLPVRKYLLRWPQETVPAYLYLEQYDHPVSLTNNGMPLQKHGRSPRGEYLEEEARPARAAMETAVNTRRARNMIISMLDKLHYFRGSIQMRIRLGTLLLKQYKPPTDDLYDLDEYERMADESQFQAGVTQELGDKPTEERLIDHVQHHAGSLLSPLDSMLSKLHEVRPTFFAEFTFHDSAGDLCLKIEWHEALEHRNSDKVEFVEKERKWTRFERDSGNATPLLDINLTDLNSGWAWQFDILASQPVDARKVPNTLQNFANSVRVDAVPAAKLKTKDPFVLRYNALSNLVHVQERTCYRYVIANSEFNLEISRFQNRIHHPRPSMAAPRNAAHASSRAEPDISEPRWSLSVYREEWGKLFNENERLPVGQGVEWKGEMAKWFPADIGSEASEKEDKGWSQLMDNLGQIEAMIAKLKAETDEEDEDLLGGVQIA</sequence>
<evidence type="ECO:0000313" key="3">
    <source>
        <dbReference type="EMBL" id="RMY66616.1"/>
    </source>
</evidence>
<organism evidence="3 4">
    <name type="scientific">Hortaea werneckii</name>
    <name type="common">Black yeast</name>
    <name type="synonym">Cladosporium werneckii</name>
    <dbReference type="NCBI Taxonomy" id="91943"/>
    <lineage>
        <taxon>Eukaryota</taxon>
        <taxon>Fungi</taxon>
        <taxon>Dikarya</taxon>
        <taxon>Ascomycota</taxon>
        <taxon>Pezizomycotina</taxon>
        <taxon>Dothideomycetes</taxon>
        <taxon>Dothideomycetidae</taxon>
        <taxon>Mycosphaerellales</taxon>
        <taxon>Teratosphaeriaceae</taxon>
        <taxon>Hortaea</taxon>
    </lineage>
</organism>
<dbReference type="AlphaFoldDB" id="A0A3M7DRT1"/>
<evidence type="ECO:0000256" key="1">
    <source>
        <dbReference type="SAM" id="MobiDB-lite"/>
    </source>
</evidence>
<dbReference type="OrthoDB" id="4739136at2759"/>
<feature type="compositionally biased region" description="Basic and acidic residues" evidence="1">
    <location>
        <begin position="55"/>
        <end position="68"/>
    </location>
</feature>
<dbReference type="Proteomes" id="UP000269276">
    <property type="component" value="Unassembled WGS sequence"/>
</dbReference>
<proteinExistence type="predicted"/>
<feature type="compositionally biased region" description="Polar residues" evidence="1">
    <location>
        <begin position="1"/>
        <end position="11"/>
    </location>
</feature>
<feature type="compositionally biased region" description="Polar residues" evidence="1">
    <location>
        <begin position="86"/>
        <end position="98"/>
    </location>
</feature>
<evidence type="ECO:0000259" key="2">
    <source>
        <dbReference type="Pfam" id="PF25482"/>
    </source>
</evidence>
<feature type="domain" description="DUF7905" evidence="2">
    <location>
        <begin position="371"/>
        <end position="698"/>
    </location>
</feature>
<feature type="compositionally biased region" description="Basic and acidic residues" evidence="1">
    <location>
        <begin position="209"/>
        <end position="227"/>
    </location>
</feature>
<feature type="region of interest" description="Disordered" evidence="1">
    <location>
        <begin position="1"/>
        <end position="109"/>
    </location>
</feature>
<dbReference type="EMBL" id="QWIP01000303">
    <property type="protein sequence ID" value="RMY66616.1"/>
    <property type="molecule type" value="Genomic_DNA"/>
</dbReference>
<dbReference type="Pfam" id="PF25482">
    <property type="entry name" value="DUF7905"/>
    <property type="match status" value="1"/>
</dbReference>
<reference evidence="3 4" key="1">
    <citation type="journal article" date="2018" name="BMC Genomics">
        <title>Genomic evidence for intraspecific hybridization in a clonal and extremely halotolerant yeast.</title>
        <authorList>
            <person name="Gostincar C."/>
            <person name="Stajich J.E."/>
            <person name="Zupancic J."/>
            <person name="Zalar P."/>
            <person name="Gunde-Cimerman N."/>
        </authorList>
    </citation>
    <scope>NUCLEOTIDE SEQUENCE [LARGE SCALE GENOMIC DNA]</scope>
    <source>
        <strain evidence="3 4">EXF-2682</strain>
    </source>
</reference>
<comment type="caution">
    <text evidence="3">The sequence shown here is derived from an EMBL/GenBank/DDBJ whole genome shotgun (WGS) entry which is preliminary data.</text>
</comment>
<gene>
    <name evidence="3" type="ORF">D0863_08324</name>
</gene>
<evidence type="ECO:0000313" key="4">
    <source>
        <dbReference type="Proteomes" id="UP000269276"/>
    </source>
</evidence>
<feature type="region of interest" description="Disordered" evidence="1">
    <location>
        <begin position="207"/>
        <end position="237"/>
    </location>
</feature>
<name>A0A3M7DRT1_HORWE</name>